<gene>
    <name evidence="2" type="ORF">NCTC11546_02130</name>
</gene>
<accession>A0A2X2RQS5</accession>
<reference evidence="2 3" key="1">
    <citation type="submission" date="2018-06" db="EMBL/GenBank/DDBJ databases">
        <authorList>
            <consortium name="Pathogen Informatics"/>
            <person name="Doyle S."/>
        </authorList>
    </citation>
    <scope>NUCLEOTIDE SEQUENCE [LARGE SCALE GENOMIC DNA]</scope>
    <source>
        <strain evidence="2 3">NCTC11546</strain>
    </source>
</reference>
<sequence length="232" mass="26294">MKKLILLAFALLGLQSCSVTNTFTFHKDATISTDMAVDMSEMLAMQAKAKQGENSLKNVNMPEFPKEWQSVYDFQKTVEKDSIPADKAELLKRAAIKGLFKDNKEVGFQVRFDHFAPEEYASITAAIGRGTRNNNPLSISAFKWDGKELRINIAALEQNTDDEEQAERVAQMKKMFNIDINNTLVFEGKIKKIKGKHPYIEKIDAHTVKIDLKAADGKKKKRRDKEITIVIK</sequence>
<protein>
    <recommendedName>
        <fullName evidence="4">Lipoprotein</fullName>
    </recommendedName>
</protein>
<feature type="chain" id="PRO_5016116647" description="Lipoprotein" evidence="1">
    <location>
        <begin position="22"/>
        <end position="232"/>
    </location>
</feature>
<organism evidence="2 3">
    <name type="scientific">Capnocytophaga ochracea</name>
    <dbReference type="NCBI Taxonomy" id="1018"/>
    <lineage>
        <taxon>Bacteria</taxon>
        <taxon>Pseudomonadati</taxon>
        <taxon>Bacteroidota</taxon>
        <taxon>Flavobacteriia</taxon>
        <taxon>Flavobacteriales</taxon>
        <taxon>Flavobacteriaceae</taxon>
        <taxon>Capnocytophaga</taxon>
    </lineage>
</organism>
<evidence type="ECO:0000313" key="2">
    <source>
        <dbReference type="EMBL" id="SQA78881.1"/>
    </source>
</evidence>
<proteinExistence type="predicted"/>
<dbReference type="PROSITE" id="PS51257">
    <property type="entry name" value="PROKAR_LIPOPROTEIN"/>
    <property type="match status" value="1"/>
</dbReference>
<evidence type="ECO:0008006" key="4">
    <source>
        <dbReference type="Google" id="ProtNLM"/>
    </source>
</evidence>
<evidence type="ECO:0000256" key="1">
    <source>
        <dbReference type="SAM" id="SignalP"/>
    </source>
</evidence>
<feature type="signal peptide" evidence="1">
    <location>
        <begin position="1"/>
        <end position="21"/>
    </location>
</feature>
<name>A0A2X2RQS5_CAPOC</name>
<keyword evidence="1" id="KW-0732">Signal</keyword>
<dbReference type="Proteomes" id="UP000249891">
    <property type="component" value="Unassembled WGS sequence"/>
</dbReference>
<dbReference type="EMBL" id="UARG01000017">
    <property type="protein sequence ID" value="SQA78881.1"/>
    <property type="molecule type" value="Genomic_DNA"/>
</dbReference>
<evidence type="ECO:0000313" key="3">
    <source>
        <dbReference type="Proteomes" id="UP000249891"/>
    </source>
</evidence>
<dbReference type="AlphaFoldDB" id="A0A2X2RQS5"/>
<dbReference type="RefSeq" id="WP_128091869.1">
    <property type="nucleotide sequence ID" value="NZ_UARG01000017.1"/>
</dbReference>